<name>A0A4Z2GFY2_9TELE</name>
<feature type="region of interest" description="Disordered" evidence="1">
    <location>
        <begin position="49"/>
        <end position="100"/>
    </location>
</feature>
<dbReference type="EMBL" id="SRLO01000575">
    <property type="protein sequence ID" value="TNN51644.1"/>
    <property type="molecule type" value="Genomic_DNA"/>
</dbReference>
<evidence type="ECO:0000313" key="2">
    <source>
        <dbReference type="EMBL" id="TNN51644.1"/>
    </source>
</evidence>
<accession>A0A4Z2GFY2</accession>
<organism evidence="2 3">
    <name type="scientific">Liparis tanakae</name>
    <name type="common">Tanaka's snailfish</name>
    <dbReference type="NCBI Taxonomy" id="230148"/>
    <lineage>
        <taxon>Eukaryota</taxon>
        <taxon>Metazoa</taxon>
        <taxon>Chordata</taxon>
        <taxon>Craniata</taxon>
        <taxon>Vertebrata</taxon>
        <taxon>Euteleostomi</taxon>
        <taxon>Actinopterygii</taxon>
        <taxon>Neopterygii</taxon>
        <taxon>Teleostei</taxon>
        <taxon>Neoteleostei</taxon>
        <taxon>Acanthomorphata</taxon>
        <taxon>Eupercaria</taxon>
        <taxon>Perciformes</taxon>
        <taxon>Cottioidei</taxon>
        <taxon>Cottales</taxon>
        <taxon>Liparidae</taxon>
        <taxon>Liparis</taxon>
    </lineage>
</organism>
<dbReference type="AlphaFoldDB" id="A0A4Z2GFY2"/>
<protein>
    <submittedName>
        <fullName evidence="2">Uncharacterized protein</fullName>
    </submittedName>
</protein>
<feature type="compositionally biased region" description="Basic and acidic residues" evidence="1">
    <location>
        <begin position="61"/>
        <end position="75"/>
    </location>
</feature>
<sequence>MAIRQAKRTPECMKPHDRGDWHLLWYITVRGEHEERSCMEPFEEVPYRSDGGFGKHLGTRRLTETPDRGRRRSNEHGSLLYRKGSQIVRAPAQANAHQGH</sequence>
<gene>
    <name evidence="2" type="ORF">EYF80_038160</name>
</gene>
<comment type="caution">
    <text evidence="2">The sequence shown here is derived from an EMBL/GenBank/DDBJ whole genome shotgun (WGS) entry which is preliminary data.</text>
</comment>
<evidence type="ECO:0000256" key="1">
    <source>
        <dbReference type="SAM" id="MobiDB-lite"/>
    </source>
</evidence>
<proteinExistence type="predicted"/>
<dbReference type="Proteomes" id="UP000314294">
    <property type="component" value="Unassembled WGS sequence"/>
</dbReference>
<reference evidence="2 3" key="1">
    <citation type="submission" date="2019-03" db="EMBL/GenBank/DDBJ databases">
        <title>First draft genome of Liparis tanakae, snailfish: a comprehensive survey of snailfish specific genes.</title>
        <authorList>
            <person name="Kim W."/>
            <person name="Song I."/>
            <person name="Jeong J.-H."/>
            <person name="Kim D."/>
            <person name="Kim S."/>
            <person name="Ryu S."/>
            <person name="Song J.Y."/>
            <person name="Lee S.K."/>
        </authorList>
    </citation>
    <scope>NUCLEOTIDE SEQUENCE [LARGE SCALE GENOMIC DNA]</scope>
    <source>
        <tissue evidence="2">Muscle</tissue>
    </source>
</reference>
<keyword evidence="3" id="KW-1185">Reference proteome</keyword>
<evidence type="ECO:0000313" key="3">
    <source>
        <dbReference type="Proteomes" id="UP000314294"/>
    </source>
</evidence>